<feature type="domain" description="HTH tetR-type" evidence="5">
    <location>
        <begin position="10"/>
        <end position="70"/>
    </location>
</feature>
<evidence type="ECO:0000256" key="3">
    <source>
        <dbReference type="ARBA" id="ARBA00023163"/>
    </source>
</evidence>
<organism evidence="6 7">
    <name type="scientific">Paracoccus benzoatiresistens</name>
    <dbReference type="NCBI Taxonomy" id="2997341"/>
    <lineage>
        <taxon>Bacteria</taxon>
        <taxon>Pseudomonadati</taxon>
        <taxon>Pseudomonadota</taxon>
        <taxon>Alphaproteobacteria</taxon>
        <taxon>Rhodobacterales</taxon>
        <taxon>Paracoccaceae</taxon>
        <taxon>Paracoccus</taxon>
    </lineage>
</organism>
<dbReference type="Proteomes" id="UP001149822">
    <property type="component" value="Unassembled WGS sequence"/>
</dbReference>
<keyword evidence="1" id="KW-0805">Transcription regulation</keyword>
<evidence type="ECO:0000313" key="6">
    <source>
        <dbReference type="EMBL" id="MCZ0960397.1"/>
    </source>
</evidence>
<sequence length="215" mass="23359">MTKTQSVTPGRKFGQVVRGAADIFLRDGFVGASVDDIASAAQVSKATIYSYFPDKTLMFREAMRVELERLEGSFTLDIDPGLPPERAIPQIAARIAEWLANPHRISLCRVLLAETPRLAELADDLQASLTRMLRDPVRAHLDRWADAGLLAIEDTDAAARQLIGLSAANGPFWLLGKPEASGATIQANASEAAALFLRAFAPAQRHGLRRSAGRR</sequence>
<name>A0ABT4IZX0_9RHOB</name>
<feature type="DNA-binding region" description="H-T-H motif" evidence="4">
    <location>
        <begin position="33"/>
        <end position="52"/>
    </location>
</feature>
<evidence type="ECO:0000256" key="4">
    <source>
        <dbReference type="PROSITE-ProRule" id="PRU00335"/>
    </source>
</evidence>
<dbReference type="SUPFAM" id="SSF46689">
    <property type="entry name" value="Homeodomain-like"/>
    <property type="match status" value="1"/>
</dbReference>
<dbReference type="Pfam" id="PF00440">
    <property type="entry name" value="TetR_N"/>
    <property type="match status" value="1"/>
</dbReference>
<proteinExistence type="predicted"/>
<gene>
    <name evidence="6" type="ORF">OU682_02050</name>
</gene>
<evidence type="ECO:0000313" key="7">
    <source>
        <dbReference type="Proteomes" id="UP001149822"/>
    </source>
</evidence>
<reference evidence="6" key="1">
    <citation type="submission" date="2022-12" db="EMBL/GenBank/DDBJ databases">
        <title>Paracoccus sp. EF6 isolated from a lake water.</title>
        <authorList>
            <person name="Liu H."/>
        </authorList>
    </citation>
    <scope>NUCLEOTIDE SEQUENCE</scope>
    <source>
        <strain evidence="6">EF6</strain>
    </source>
</reference>
<comment type="caution">
    <text evidence="6">The sequence shown here is derived from an EMBL/GenBank/DDBJ whole genome shotgun (WGS) entry which is preliminary data.</text>
</comment>
<dbReference type="Gene3D" id="1.10.10.60">
    <property type="entry name" value="Homeodomain-like"/>
    <property type="match status" value="1"/>
</dbReference>
<dbReference type="PANTHER" id="PTHR30055">
    <property type="entry name" value="HTH-TYPE TRANSCRIPTIONAL REGULATOR RUTR"/>
    <property type="match status" value="1"/>
</dbReference>
<dbReference type="EMBL" id="JAPTYD010000002">
    <property type="protein sequence ID" value="MCZ0960397.1"/>
    <property type="molecule type" value="Genomic_DNA"/>
</dbReference>
<evidence type="ECO:0000256" key="1">
    <source>
        <dbReference type="ARBA" id="ARBA00023015"/>
    </source>
</evidence>
<dbReference type="InterPro" id="IPR036271">
    <property type="entry name" value="Tet_transcr_reg_TetR-rel_C_sf"/>
</dbReference>
<dbReference type="InterPro" id="IPR039536">
    <property type="entry name" value="TetR_C_Proteobacteria"/>
</dbReference>
<evidence type="ECO:0000259" key="5">
    <source>
        <dbReference type="PROSITE" id="PS50977"/>
    </source>
</evidence>
<keyword evidence="2 4" id="KW-0238">DNA-binding</keyword>
<dbReference type="InterPro" id="IPR001647">
    <property type="entry name" value="HTH_TetR"/>
</dbReference>
<dbReference type="Pfam" id="PF14246">
    <property type="entry name" value="TetR_C_7"/>
    <property type="match status" value="1"/>
</dbReference>
<dbReference type="PROSITE" id="PS01081">
    <property type="entry name" value="HTH_TETR_1"/>
    <property type="match status" value="1"/>
</dbReference>
<dbReference type="PANTHER" id="PTHR30055:SF234">
    <property type="entry name" value="HTH-TYPE TRANSCRIPTIONAL REGULATOR BETI"/>
    <property type="match status" value="1"/>
</dbReference>
<evidence type="ECO:0000256" key="2">
    <source>
        <dbReference type="ARBA" id="ARBA00023125"/>
    </source>
</evidence>
<keyword evidence="3" id="KW-0804">Transcription</keyword>
<accession>A0ABT4IZX0</accession>
<dbReference type="InterPro" id="IPR009057">
    <property type="entry name" value="Homeodomain-like_sf"/>
</dbReference>
<dbReference type="PROSITE" id="PS50977">
    <property type="entry name" value="HTH_TETR_2"/>
    <property type="match status" value="1"/>
</dbReference>
<dbReference type="InterPro" id="IPR023772">
    <property type="entry name" value="DNA-bd_HTH_TetR-type_CS"/>
</dbReference>
<dbReference type="Gene3D" id="1.10.357.10">
    <property type="entry name" value="Tetracycline Repressor, domain 2"/>
    <property type="match status" value="1"/>
</dbReference>
<dbReference type="RefSeq" id="WP_268940404.1">
    <property type="nucleotide sequence ID" value="NZ_JAPTYD010000002.1"/>
</dbReference>
<dbReference type="InterPro" id="IPR050109">
    <property type="entry name" value="HTH-type_TetR-like_transc_reg"/>
</dbReference>
<keyword evidence="7" id="KW-1185">Reference proteome</keyword>
<dbReference type="SUPFAM" id="SSF48498">
    <property type="entry name" value="Tetracyclin repressor-like, C-terminal domain"/>
    <property type="match status" value="1"/>
</dbReference>
<protein>
    <submittedName>
        <fullName evidence="6">TetR/AcrR family transcriptional regulator</fullName>
    </submittedName>
</protein>
<dbReference type="PRINTS" id="PR00455">
    <property type="entry name" value="HTHTETR"/>
</dbReference>